<accession>A0A6A6HHE6</accession>
<keyword evidence="2" id="KW-0808">Transferase</keyword>
<evidence type="ECO:0000256" key="3">
    <source>
        <dbReference type="ARBA" id="ARBA00022691"/>
    </source>
</evidence>
<dbReference type="OrthoDB" id="2094832at2759"/>
<evidence type="ECO:0000313" key="5">
    <source>
        <dbReference type="EMBL" id="KAF2237268.1"/>
    </source>
</evidence>
<dbReference type="EMBL" id="ML991781">
    <property type="protein sequence ID" value="KAF2237268.1"/>
    <property type="molecule type" value="Genomic_DNA"/>
</dbReference>
<dbReference type="Gene3D" id="3.40.50.150">
    <property type="entry name" value="Vaccinia Virus protein VP39"/>
    <property type="match status" value="1"/>
</dbReference>
<gene>
    <name evidence="5" type="ORF">EV356DRAFT_30716</name>
</gene>
<evidence type="ECO:0000256" key="1">
    <source>
        <dbReference type="ARBA" id="ARBA00005179"/>
    </source>
</evidence>
<evidence type="ECO:0000256" key="4">
    <source>
        <dbReference type="ARBA" id="ARBA00038314"/>
    </source>
</evidence>
<dbReference type="GO" id="GO:0016740">
    <property type="term" value="F:transferase activity"/>
    <property type="evidence" value="ECO:0007669"/>
    <property type="project" value="UniProtKB-KW"/>
</dbReference>
<proteinExistence type="inferred from homology"/>
<evidence type="ECO:0000313" key="6">
    <source>
        <dbReference type="Proteomes" id="UP000800092"/>
    </source>
</evidence>
<dbReference type="InterPro" id="IPR029063">
    <property type="entry name" value="SAM-dependent_MTases_sf"/>
</dbReference>
<organism evidence="5 6">
    <name type="scientific">Viridothelium virens</name>
    <name type="common">Speckled blister lichen</name>
    <name type="synonym">Trypethelium virens</name>
    <dbReference type="NCBI Taxonomy" id="1048519"/>
    <lineage>
        <taxon>Eukaryota</taxon>
        <taxon>Fungi</taxon>
        <taxon>Dikarya</taxon>
        <taxon>Ascomycota</taxon>
        <taxon>Pezizomycotina</taxon>
        <taxon>Dothideomycetes</taxon>
        <taxon>Dothideomycetes incertae sedis</taxon>
        <taxon>Trypetheliales</taxon>
        <taxon>Trypetheliaceae</taxon>
        <taxon>Viridothelium</taxon>
    </lineage>
</organism>
<dbReference type="InterPro" id="IPR051654">
    <property type="entry name" value="Meroterpenoid_MTases"/>
</dbReference>
<protein>
    <submittedName>
        <fullName evidence="5">Uncharacterized protein</fullName>
    </submittedName>
</protein>
<keyword evidence="3" id="KW-0949">S-adenosyl-L-methionine</keyword>
<dbReference type="Proteomes" id="UP000800092">
    <property type="component" value="Unassembled WGS sequence"/>
</dbReference>
<dbReference type="PANTHER" id="PTHR35897">
    <property type="entry name" value="METHYLTRANSFERASE AUSD"/>
    <property type="match status" value="1"/>
</dbReference>
<dbReference type="AlphaFoldDB" id="A0A6A6HHE6"/>
<keyword evidence="6" id="KW-1185">Reference proteome</keyword>
<dbReference type="PANTHER" id="PTHR35897:SF1">
    <property type="entry name" value="METHYLTRANSFERASE AUSD"/>
    <property type="match status" value="1"/>
</dbReference>
<name>A0A6A6HHE6_VIRVR</name>
<comment type="pathway">
    <text evidence="1">Secondary metabolite biosynthesis.</text>
</comment>
<dbReference type="SUPFAM" id="SSF53335">
    <property type="entry name" value="S-adenosyl-L-methionine-dependent methyltransferases"/>
    <property type="match status" value="1"/>
</dbReference>
<sequence>MSLDFEAIARPHIDLRYLQSFFVDTVNVDANIPSSGRLLLREYSCIPDARISSHVARVQQEAYKVYPYPCIGMLRFLLCTLSEHPAYSQVRSLVVEHDARFLDLGCCFGQDISRLAFDGANTKNCIGVDLESGYFDLAYKLFDDGPDSRGNLKSMPPNGYQFRARFQAADVLNDHAKIWSELKESMDIVHTGSFFHLFDAAKQKRAVSRVVELLNPKKGTMVVGLNLGTTSKEPCKIPVVSEIEPALCHSPQSWRQFWQEAIREAGLMHEIEFLVKVKPMPEYLRIGLLKDPKLQEMQWSLKIV</sequence>
<evidence type="ECO:0000256" key="2">
    <source>
        <dbReference type="ARBA" id="ARBA00022679"/>
    </source>
</evidence>
<reference evidence="5" key="1">
    <citation type="journal article" date="2020" name="Stud. Mycol.">
        <title>101 Dothideomycetes genomes: a test case for predicting lifestyles and emergence of pathogens.</title>
        <authorList>
            <person name="Haridas S."/>
            <person name="Albert R."/>
            <person name="Binder M."/>
            <person name="Bloem J."/>
            <person name="Labutti K."/>
            <person name="Salamov A."/>
            <person name="Andreopoulos B."/>
            <person name="Baker S."/>
            <person name="Barry K."/>
            <person name="Bills G."/>
            <person name="Bluhm B."/>
            <person name="Cannon C."/>
            <person name="Castanera R."/>
            <person name="Culley D."/>
            <person name="Daum C."/>
            <person name="Ezra D."/>
            <person name="Gonzalez J."/>
            <person name="Henrissat B."/>
            <person name="Kuo A."/>
            <person name="Liang C."/>
            <person name="Lipzen A."/>
            <person name="Lutzoni F."/>
            <person name="Magnuson J."/>
            <person name="Mondo S."/>
            <person name="Nolan M."/>
            <person name="Ohm R."/>
            <person name="Pangilinan J."/>
            <person name="Park H.-J."/>
            <person name="Ramirez L."/>
            <person name="Alfaro M."/>
            <person name="Sun H."/>
            <person name="Tritt A."/>
            <person name="Yoshinaga Y."/>
            <person name="Zwiers L.-H."/>
            <person name="Turgeon B."/>
            <person name="Goodwin S."/>
            <person name="Spatafora J."/>
            <person name="Crous P."/>
            <person name="Grigoriev I."/>
        </authorList>
    </citation>
    <scope>NUCLEOTIDE SEQUENCE</scope>
    <source>
        <strain evidence="5">Tuck. ex Michener</strain>
    </source>
</reference>
<comment type="similarity">
    <text evidence="4">Belongs to the class I-like SAM-binding methyltransferase superfamily.</text>
</comment>